<dbReference type="InterPro" id="IPR000719">
    <property type="entry name" value="Prot_kinase_dom"/>
</dbReference>
<keyword evidence="11" id="KW-1185">Reference proteome</keyword>
<evidence type="ECO:0000256" key="3">
    <source>
        <dbReference type="ARBA" id="ARBA00022737"/>
    </source>
</evidence>
<evidence type="ECO:0000313" key="11">
    <source>
        <dbReference type="Proteomes" id="UP000432015"/>
    </source>
</evidence>
<accession>A0A7K1L862</accession>
<feature type="domain" description="Protein kinase" evidence="9">
    <location>
        <begin position="9"/>
        <end position="261"/>
    </location>
</feature>
<keyword evidence="5 10" id="KW-0418">Kinase</keyword>
<dbReference type="InterPro" id="IPR001680">
    <property type="entry name" value="WD40_rpt"/>
</dbReference>
<dbReference type="EMBL" id="WOFH01000011">
    <property type="protein sequence ID" value="MUN40493.1"/>
    <property type="molecule type" value="Genomic_DNA"/>
</dbReference>
<dbReference type="PANTHER" id="PTHR43289">
    <property type="entry name" value="MITOGEN-ACTIVATED PROTEIN KINASE KINASE KINASE 20-RELATED"/>
    <property type="match status" value="1"/>
</dbReference>
<evidence type="ECO:0000259" key="9">
    <source>
        <dbReference type="PROSITE" id="PS50011"/>
    </source>
</evidence>
<gene>
    <name evidence="10" type="ORF">GNZ18_28405</name>
</gene>
<dbReference type="InterPro" id="IPR019775">
    <property type="entry name" value="WD40_repeat_CS"/>
</dbReference>
<sequence length="695" mass="73060">MTESRVGGYALRGVLGQGGQGVVHLAEDRSGRRVVVKILHAHMAGDEREQRRFVNEVRAIRRVAEFCTVRVLDVGVTDGRPYIVSEYVEAESLQDAVRRDGPRTGAALHRLAVGTAAALAAIHNARVVHRDFKPHNVLLASDGPRVIDFGIAHALESATTTTTGRVGTLAYMSPEQITGPEAGAPSDVFSWAGTMVFAATGHPPFGQGHPGAVMHGILDRAADLDGVPAAFRGLFGRCLAKDPAARPTAQELLGRLLDGDLARGDDGDDGADLGRLLHDAVARAQPPHPAAAATTPDRPAPAPPEPSGPSEPSGPPPSPARMSRRAALAGLGGLVAVSAVLPQGEPVGARGAPPAFWKPLGGPVPASDTAVLTVSLLPVPGGQVLLTTHADGIGRLWEPVTGRHVRDLADRDSATPATREAARAMFVVTAGGASRVLSAYLDSPPRLWDVATGRRLRTPFVNSGNWTDGAWRGGEVLIGLTTLDGRPTAYFTPDRKSPAAPVTMVARNLMDGQTVQKAWPIPRAEYADIVDVEIAGPSLLLVHLDGDVIEPWDASSRRPVGGQVTTRADGASPERFVLARVRGRLMLLCAYEDGTIRRWDTRDDRRWPPLTGHRTAVTALWAGPFAGRPAAISGDGDAVVRLWDLQTGAAWGDPLASGIGKVNSVVGGAVGGRPVLVAAGESGMLRQWAVDPRAR</sequence>
<evidence type="ECO:0000256" key="5">
    <source>
        <dbReference type="ARBA" id="ARBA00022777"/>
    </source>
</evidence>
<evidence type="ECO:0000256" key="2">
    <source>
        <dbReference type="ARBA" id="ARBA00022679"/>
    </source>
</evidence>
<feature type="compositionally biased region" description="Pro residues" evidence="8">
    <location>
        <begin position="298"/>
        <end position="319"/>
    </location>
</feature>
<name>A0A7K1L862_9ACTN</name>
<keyword evidence="2" id="KW-0808">Transferase</keyword>
<dbReference type="Pfam" id="PF00069">
    <property type="entry name" value="Pkinase"/>
    <property type="match status" value="1"/>
</dbReference>
<evidence type="ECO:0000256" key="4">
    <source>
        <dbReference type="ARBA" id="ARBA00022741"/>
    </source>
</evidence>
<evidence type="ECO:0000256" key="1">
    <source>
        <dbReference type="ARBA" id="ARBA00022574"/>
    </source>
</evidence>
<dbReference type="PANTHER" id="PTHR43289:SF34">
    <property type="entry name" value="SERINE_THREONINE-PROTEIN KINASE YBDM-RELATED"/>
    <property type="match status" value="1"/>
</dbReference>
<dbReference type="CDD" id="cd14014">
    <property type="entry name" value="STKc_PknB_like"/>
    <property type="match status" value="1"/>
</dbReference>
<dbReference type="Gene3D" id="3.30.200.20">
    <property type="entry name" value="Phosphorylase Kinase, domain 1"/>
    <property type="match status" value="1"/>
</dbReference>
<protein>
    <submittedName>
        <fullName evidence="10">Protein kinase</fullName>
    </submittedName>
</protein>
<dbReference type="InterPro" id="IPR036322">
    <property type="entry name" value="WD40_repeat_dom_sf"/>
</dbReference>
<organism evidence="10 11">
    <name type="scientific">Actinomadura litoris</name>
    <dbReference type="NCBI Taxonomy" id="2678616"/>
    <lineage>
        <taxon>Bacteria</taxon>
        <taxon>Bacillati</taxon>
        <taxon>Actinomycetota</taxon>
        <taxon>Actinomycetes</taxon>
        <taxon>Streptosporangiales</taxon>
        <taxon>Thermomonosporaceae</taxon>
        <taxon>Actinomadura</taxon>
    </lineage>
</organism>
<dbReference type="SUPFAM" id="SSF56112">
    <property type="entry name" value="Protein kinase-like (PK-like)"/>
    <property type="match status" value="1"/>
</dbReference>
<dbReference type="Gene3D" id="2.130.10.10">
    <property type="entry name" value="YVTN repeat-like/Quinoprotein amine dehydrogenase"/>
    <property type="match status" value="2"/>
</dbReference>
<dbReference type="AlphaFoldDB" id="A0A7K1L862"/>
<dbReference type="InterPro" id="IPR008271">
    <property type="entry name" value="Ser/Thr_kinase_AS"/>
</dbReference>
<dbReference type="SUPFAM" id="SSF50978">
    <property type="entry name" value="WD40 repeat-like"/>
    <property type="match status" value="1"/>
</dbReference>
<feature type="compositionally biased region" description="Low complexity" evidence="8">
    <location>
        <begin position="285"/>
        <end position="297"/>
    </location>
</feature>
<dbReference type="Gene3D" id="1.10.510.10">
    <property type="entry name" value="Transferase(Phosphotransferase) domain 1"/>
    <property type="match status" value="1"/>
</dbReference>
<dbReference type="InterPro" id="IPR015943">
    <property type="entry name" value="WD40/YVTN_repeat-like_dom_sf"/>
</dbReference>
<evidence type="ECO:0000256" key="7">
    <source>
        <dbReference type="PROSITE-ProRule" id="PRU00221"/>
    </source>
</evidence>
<keyword evidence="4" id="KW-0547">Nucleotide-binding</keyword>
<dbReference type="GO" id="GO:0004674">
    <property type="term" value="F:protein serine/threonine kinase activity"/>
    <property type="evidence" value="ECO:0007669"/>
    <property type="project" value="TreeGrafter"/>
</dbReference>
<keyword evidence="1 7" id="KW-0853">WD repeat</keyword>
<dbReference type="PROSITE" id="PS00678">
    <property type="entry name" value="WD_REPEATS_1"/>
    <property type="match status" value="1"/>
</dbReference>
<dbReference type="Proteomes" id="UP000432015">
    <property type="component" value="Unassembled WGS sequence"/>
</dbReference>
<feature type="region of interest" description="Disordered" evidence="8">
    <location>
        <begin position="285"/>
        <end position="322"/>
    </location>
</feature>
<evidence type="ECO:0000256" key="8">
    <source>
        <dbReference type="SAM" id="MobiDB-lite"/>
    </source>
</evidence>
<dbReference type="PROSITE" id="PS50082">
    <property type="entry name" value="WD_REPEATS_2"/>
    <property type="match status" value="1"/>
</dbReference>
<dbReference type="PROSITE" id="PS50011">
    <property type="entry name" value="PROTEIN_KINASE_DOM"/>
    <property type="match status" value="1"/>
</dbReference>
<keyword evidence="3" id="KW-0677">Repeat</keyword>
<dbReference type="GO" id="GO:0005524">
    <property type="term" value="F:ATP binding"/>
    <property type="evidence" value="ECO:0007669"/>
    <property type="project" value="UniProtKB-KW"/>
</dbReference>
<comment type="caution">
    <text evidence="10">The sequence shown here is derived from an EMBL/GenBank/DDBJ whole genome shotgun (WGS) entry which is preliminary data.</text>
</comment>
<reference evidence="10 11" key="1">
    <citation type="submission" date="2019-11" db="EMBL/GenBank/DDBJ databases">
        <authorList>
            <person name="Cao P."/>
        </authorList>
    </citation>
    <scope>NUCLEOTIDE SEQUENCE [LARGE SCALE GENOMIC DNA]</scope>
    <source>
        <strain evidence="10 11">NEAU-AAG5</strain>
    </source>
</reference>
<evidence type="ECO:0000313" key="10">
    <source>
        <dbReference type="EMBL" id="MUN40493.1"/>
    </source>
</evidence>
<keyword evidence="6" id="KW-0067">ATP-binding</keyword>
<dbReference type="InterPro" id="IPR011009">
    <property type="entry name" value="Kinase-like_dom_sf"/>
</dbReference>
<feature type="repeat" description="WD" evidence="7">
    <location>
        <begin position="610"/>
        <end position="648"/>
    </location>
</feature>
<evidence type="ECO:0000256" key="6">
    <source>
        <dbReference type="ARBA" id="ARBA00022840"/>
    </source>
</evidence>
<dbReference type="PROSITE" id="PS00108">
    <property type="entry name" value="PROTEIN_KINASE_ST"/>
    <property type="match status" value="1"/>
</dbReference>
<dbReference type="RefSeq" id="WP_156219611.1">
    <property type="nucleotide sequence ID" value="NZ_WOFH01000011.1"/>
</dbReference>
<proteinExistence type="predicted"/>